<keyword evidence="3" id="KW-0285">Flavoprotein</keyword>
<evidence type="ECO:0000256" key="2">
    <source>
        <dbReference type="ARBA" id="ARBA00005272"/>
    </source>
</evidence>
<evidence type="ECO:0000256" key="1">
    <source>
        <dbReference type="ARBA" id="ARBA00001974"/>
    </source>
</evidence>
<keyword evidence="4" id="KW-0274">FAD</keyword>
<feature type="domain" description="FAD/NAD(P)-binding" evidence="6">
    <location>
        <begin position="6"/>
        <end position="281"/>
    </location>
</feature>
<dbReference type="InterPro" id="IPR023753">
    <property type="entry name" value="FAD/NAD-binding_dom"/>
</dbReference>
<evidence type="ECO:0000313" key="8">
    <source>
        <dbReference type="Proteomes" id="UP000325307"/>
    </source>
</evidence>
<dbReference type="Proteomes" id="UP000325307">
    <property type="component" value="Unassembled WGS sequence"/>
</dbReference>
<reference evidence="7 8" key="1">
    <citation type="submission" date="2019-09" db="EMBL/GenBank/DDBJ databases">
        <title>Arthrobacter zafarii sp. nov., a moderately thermotolerant and halotolerant actinobacterium isolated from Cholistan desert soil of Pakistan.</title>
        <authorList>
            <person name="Amin A."/>
            <person name="Ahmed I."/>
            <person name="Khalid N."/>
            <person name="Schumann P."/>
            <person name="Busse H.J."/>
            <person name="Khan I.U."/>
            <person name="Li S."/>
            <person name="Li W.J."/>
        </authorList>
    </citation>
    <scope>NUCLEOTIDE SEQUENCE [LARGE SCALE GENOMIC DNA]</scope>
    <source>
        <strain evidence="7 8">NCCP-1664</strain>
    </source>
</reference>
<evidence type="ECO:0000259" key="6">
    <source>
        <dbReference type="Pfam" id="PF07992"/>
    </source>
</evidence>
<protein>
    <submittedName>
        <fullName evidence="7">Dehydrogenase</fullName>
    </submittedName>
</protein>
<keyword evidence="5" id="KW-0560">Oxidoreductase</keyword>
<evidence type="ECO:0000256" key="3">
    <source>
        <dbReference type="ARBA" id="ARBA00022630"/>
    </source>
</evidence>
<evidence type="ECO:0000256" key="5">
    <source>
        <dbReference type="ARBA" id="ARBA00023002"/>
    </source>
</evidence>
<comment type="similarity">
    <text evidence="2">Belongs to the NADH dehydrogenase family.</text>
</comment>
<dbReference type="InterPro" id="IPR051169">
    <property type="entry name" value="NADH-Q_oxidoreductase"/>
</dbReference>
<dbReference type="PANTHER" id="PTHR42913:SF3">
    <property type="entry name" value="64 KDA MITOCHONDRIAL NADH DEHYDROGENASE (EUROFUNG)"/>
    <property type="match status" value="1"/>
</dbReference>
<dbReference type="AlphaFoldDB" id="A0A5A7NMV1"/>
<dbReference type="EMBL" id="BKDJ01000002">
    <property type="protein sequence ID" value="GER22110.1"/>
    <property type="molecule type" value="Genomic_DNA"/>
</dbReference>
<dbReference type="GO" id="GO:0019646">
    <property type="term" value="P:aerobic electron transport chain"/>
    <property type="evidence" value="ECO:0007669"/>
    <property type="project" value="TreeGrafter"/>
</dbReference>
<dbReference type="Gene3D" id="3.50.50.100">
    <property type="match status" value="1"/>
</dbReference>
<dbReference type="GO" id="GO:0003955">
    <property type="term" value="F:NAD(P)H dehydrogenase (quinone) activity"/>
    <property type="evidence" value="ECO:0007669"/>
    <property type="project" value="TreeGrafter"/>
</dbReference>
<dbReference type="InterPro" id="IPR036188">
    <property type="entry name" value="FAD/NAD-bd_sf"/>
</dbReference>
<dbReference type="PRINTS" id="PR00368">
    <property type="entry name" value="FADPNR"/>
</dbReference>
<name>A0A5A7NMV1_9MICC</name>
<dbReference type="Pfam" id="PF07992">
    <property type="entry name" value="Pyr_redox_2"/>
    <property type="match status" value="1"/>
</dbReference>
<evidence type="ECO:0000256" key="4">
    <source>
        <dbReference type="ARBA" id="ARBA00022827"/>
    </source>
</evidence>
<comment type="caution">
    <text evidence="7">The sequence shown here is derived from an EMBL/GenBank/DDBJ whole genome shotgun (WGS) entry which is preliminary data.</text>
</comment>
<keyword evidence="8" id="KW-1185">Reference proteome</keyword>
<dbReference type="PANTHER" id="PTHR42913">
    <property type="entry name" value="APOPTOSIS-INDUCING FACTOR 1"/>
    <property type="match status" value="1"/>
</dbReference>
<sequence>MSARCRVVIIGAGYAGVMAANRLAGSRQLSDSISITVLNPVAEFVERIRLHEVAAGSRESASVPMSSLLHEGAKVVEGTASRIDPERRKVYLSDASAPLDYDVLLYAVGSTQASSRIPAGAYGLKDAGDARRVQARLSQLDPGATVSIIGAGLTGIEVTAEIAEKYPQLQVRLISRGAIAENLSGSGRQAIMTRLSAIGVDLVENTEVQRCDDFSVMTSGGDTLQSDCTIWTAGFTAPDLARDSGLPTDSLGRLMVNESLSCPQYPDIFGAGDAIRAPQTVGGHLRMSCATALPLGAHAADSIIARLEKRTPTPLSAGYMLRCISLGRRSGLVQTVRADDRPRRFVLRGRLAGLAKAQMCQMTLSWIRGERRRSGSYTWPKGPRPVEAR</sequence>
<dbReference type="PRINTS" id="PR00411">
    <property type="entry name" value="PNDRDTASEI"/>
</dbReference>
<organism evidence="7 8">
    <name type="scientific">Zafaria cholistanensis</name>
    <dbReference type="NCBI Taxonomy" id="1682741"/>
    <lineage>
        <taxon>Bacteria</taxon>
        <taxon>Bacillati</taxon>
        <taxon>Actinomycetota</taxon>
        <taxon>Actinomycetes</taxon>
        <taxon>Micrococcales</taxon>
        <taxon>Micrococcaceae</taxon>
        <taxon>Zafaria</taxon>
    </lineage>
</organism>
<comment type="cofactor">
    <cofactor evidence="1">
        <name>FAD</name>
        <dbReference type="ChEBI" id="CHEBI:57692"/>
    </cofactor>
</comment>
<dbReference type="SUPFAM" id="SSF51905">
    <property type="entry name" value="FAD/NAD(P)-binding domain"/>
    <property type="match status" value="1"/>
</dbReference>
<accession>A0A5A7NMV1</accession>
<proteinExistence type="inferred from homology"/>
<evidence type="ECO:0000313" key="7">
    <source>
        <dbReference type="EMBL" id="GER22110.1"/>
    </source>
</evidence>
<gene>
    <name evidence="7" type="ORF">NCCP1664_06070</name>
</gene>